<proteinExistence type="inferred from homology"/>
<dbReference type="GO" id="GO:0016614">
    <property type="term" value="F:oxidoreductase activity, acting on CH-OH group of donors"/>
    <property type="evidence" value="ECO:0007669"/>
    <property type="project" value="InterPro"/>
</dbReference>
<protein>
    <recommendedName>
        <fullName evidence="3">Glucose-methanol-choline oxidoreductase N-terminal domain-containing protein</fullName>
    </recommendedName>
</protein>
<dbReference type="GO" id="GO:0050660">
    <property type="term" value="F:flavin adenine dinucleotide binding"/>
    <property type="evidence" value="ECO:0007669"/>
    <property type="project" value="InterPro"/>
</dbReference>
<gene>
    <name evidence="4" type="ORF">OCU04_003903</name>
</gene>
<dbReference type="EMBL" id="JAPEIS010000003">
    <property type="protein sequence ID" value="KAJ8068341.1"/>
    <property type="molecule type" value="Genomic_DNA"/>
</dbReference>
<evidence type="ECO:0000256" key="2">
    <source>
        <dbReference type="PIRSR" id="PIRSR000137-2"/>
    </source>
</evidence>
<dbReference type="OrthoDB" id="269227at2759"/>
<dbReference type="Gene3D" id="3.30.560.10">
    <property type="entry name" value="Glucose Oxidase, domain 3"/>
    <property type="match status" value="1"/>
</dbReference>
<keyword evidence="5" id="KW-1185">Reference proteome</keyword>
<feature type="binding site" evidence="2">
    <location>
        <position position="232"/>
    </location>
    <ligand>
        <name>FAD</name>
        <dbReference type="ChEBI" id="CHEBI:57692"/>
    </ligand>
</feature>
<dbReference type="PIRSF" id="PIRSF000137">
    <property type="entry name" value="Alcohol_oxidase"/>
    <property type="match status" value="1"/>
</dbReference>
<accession>A0A9X0DLT1</accession>
<keyword evidence="2" id="KW-0274">FAD</keyword>
<dbReference type="Pfam" id="PF05199">
    <property type="entry name" value="GMC_oxred_C"/>
    <property type="match status" value="1"/>
</dbReference>
<dbReference type="Gene3D" id="3.50.50.60">
    <property type="entry name" value="FAD/NAD(P)-binding domain"/>
    <property type="match status" value="1"/>
</dbReference>
<comment type="cofactor">
    <cofactor evidence="2">
        <name>FAD</name>
        <dbReference type="ChEBI" id="CHEBI:57692"/>
    </cofactor>
</comment>
<evidence type="ECO:0000313" key="4">
    <source>
        <dbReference type="EMBL" id="KAJ8068341.1"/>
    </source>
</evidence>
<reference evidence="4" key="1">
    <citation type="submission" date="2022-11" db="EMBL/GenBank/DDBJ databases">
        <title>Genome Resource of Sclerotinia nivalis Strain SnTB1, a Plant Pathogen Isolated from American Ginseng.</title>
        <authorList>
            <person name="Fan S."/>
        </authorList>
    </citation>
    <scope>NUCLEOTIDE SEQUENCE</scope>
    <source>
        <strain evidence="4">SnTB1</strain>
    </source>
</reference>
<sequence length="577" mass="63112">MILPEYDFIIVGGGTSGLVLASRLSENPGVQVLVIEAGENHDNDPRVKVLALWASLRGTEEDWDFESQPQVSWWKANKSCTRQNSRGSSAINAQVFVPPSETVIDAWEKLGNPKWNWETLMPYFCKAFKAPKKLSTSERSDINGCSSDEGNIQTSYAGSMSASEPISQAWLETFKRLNYATDDVPFSGVGQGAFSSLSSIDPATATRSYSANAYYTPVSGRQNLHLLTNAYVAKVLLESTGTSSELCATGVQYIKDAEVNFVRARKEVILAAGTLQSPKLLELSGIGREELLRDHGIEVFVNNPNIGENLQDHIFASRAFEEQSIISNLDDLRHQDPELIERAMEEYITTKSGPFVSPGFGPNAYLPIVEFLSEDDASSKYFAIVKDILQDAKDASASFPTVIVRTNIDDELPGNFLSILAILSMPLSRGYVHIQSADALTDPIIDPRFLSHPLDLEVLARHVNFIDTIVDSEPLRSTVLKAGGQRSEPTAGFSTLDDAKDFIRNTAVSMWHPTSTCSMLPRELGGVVSPDLVVYGTSNLRIADASIMPLIPRANTQSTVYAVAERAADIIKIGHSL</sequence>
<dbReference type="SUPFAM" id="SSF54373">
    <property type="entry name" value="FAD-linked reductases, C-terminal domain"/>
    <property type="match status" value="1"/>
</dbReference>
<dbReference type="PANTHER" id="PTHR11552">
    <property type="entry name" value="GLUCOSE-METHANOL-CHOLINE GMC OXIDOREDUCTASE"/>
    <property type="match status" value="1"/>
</dbReference>
<evidence type="ECO:0000313" key="5">
    <source>
        <dbReference type="Proteomes" id="UP001152300"/>
    </source>
</evidence>
<feature type="domain" description="Glucose-methanol-choline oxidoreductase N-terminal" evidence="3">
    <location>
        <begin position="273"/>
        <end position="287"/>
    </location>
</feature>
<dbReference type="PROSITE" id="PS00624">
    <property type="entry name" value="GMC_OXRED_2"/>
    <property type="match status" value="1"/>
</dbReference>
<feature type="binding site" evidence="2">
    <location>
        <begin position="92"/>
        <end position="95"/>
    </location>
    <ligand>
        <name>FAD</name>
        <dbReference type="ChEBI" id="CHEBI:57692"/>
    </ligand>
</feature>
<feature type="binding site" evidence="2">
    <location>
        <begin position="511"/>
        <end position="512"/>
    </location>
    <ligand>
        <name>FAD</name>
        <dbReference type="ChEBI" id="CHEBI:57692"/>
    </ligand>
</feature>
<evidence type="ECO:0000259" key="3">
    <source>
        <dbReference type="PROSITE" id="PS00624"/>
    </source>
</evidence>
<comment type="caution">
    <text evidence="4">The sequence shown here is derived from an EMBL/GenBank/DDBJ whole genome shotgun (WGS) entry which is preliminary data.</text>
</comment>
<evidence type="ECO:0000256" key="1">
    <source>
        <dbReference type="ARBA" id="ARBA00010790"/>
    </source>
</evidence>
<dbReference type="PANTHER" id="PTHR11552:SF210">
    <property type="entry name" value="GLUCOSE-METHANOL-CHOLINE OXIDOREDUCTASE N-TERMINAL DOMAIN-CONTAINING PROTEIN-RELATED"/>
    <property type="match status" value="1"/>
</dbReference>
<comment type="similarity">
    <text evidence="1">Belongs to the GMC oxidoreductase family.</text>
</comment>
<name>A0A9X0DLT1_9HELO</name>
<dbReference type="InterPro" id="IPR012132">
    <property type="entry name" value="GMC_OxRdtase"/>
</dbReference>
<organism evidence="4 5">
    <name type="scientific">Sclerotinia nivalis</name>
    <dbReference type="NCBI Taxonomy" id="352851"/>
    <lineage>
        <taxon>Eukaryota</taxon>
        <taxon>Fungi</taxon>
        <taxon>Dikarya</taxon>
        <taxon>Ascomycota</taxon>
        <taxon>Pezizomycotina</taxon>
        <taxon>Leotiomycetes</taxon>
        <taxon>Helotiales</taxon>
        <taxon>Sclerotiniaceae</taxon>
        <taxon>Sclerotinia</taxon>
    </lineage>
</organism>
<dbReference type="InterPro" id="IPR000172">
    <property type="entry name" value="GMC_OxRdtase_N"/>
</dbReference>
<dbReference type="InterPro" id="IPR007867">
    <property type="entry name" value="GMC_OxRtase_C"/>
</dbReference>
<dbReference type="InterPro" id="IPR036188">
    <property type="entry name" value="FAD/NAD-bd_sf"/>
</dbReference>
<dbReference type="SUPFAM" id="SSF51905">
    <property type="entry name" value="FAD/NAD(P)-binding domain"/>
    <property type="match status" value="1"/>
</dbReference>
<dbReference type="Pfam" id="PF00732">
    <property type="entry name" value="GMC_oxred_N"/>
    <property type="match status" value="1"/>
</dbReference>
<feature type="binding site" evidence="2">
    <location>
        <begin position="15"/>
        <end position="16"/>
    </location>
    <ligand>
        <name>FAD</name>
        <dbReference type="ChEBI" id="CHEBI:57692"/>
    </ligand>
</feature>
<dbReference type="Proteomes" id="UP001152300">
    <property type="component" value="Unassembled WGS sequence"/>
</dbReference>
<dbReference type="AlphaFoldDB" id="A0A9X0DLT1"/>
<keyword evidence="2" id="KW-0285">Flavoprotein</keyword>